<protein>
    <submittedName>
        <fullName evidence="1">Uncharacterized protein</fullName>
    </submittedName>
</protein>
<accession>A0A812RW38</accession>
<dbReference type="OrthoDB" id="483945at2759"/>
<evidence type="ECO:0000313" key="1">
    <source>
        <dbReference type="EMBL" id="CAE7452733.1"/>
    </source>
</evidence>
<sequence length="1191" mass="133619">MESWKSIERCFQEAMQCGRLHMLGTLLRIQNAIAICDMSLSEILQLLPAWLLPKKSHWFVRWLHAAWTLPGCFIADEAAIKQTWEAMGASGLRLRLFCRNVVKASSQLHVTDASGWFVSHAEDDLSMLHLQNDARLWATAKDLARHRHVLSQAAFQKRQTSLGMRYAPHGVLFDGTLESEVFPISWTMFDWMHNFLVSGIFQVEEFAGAFSSVGLSPICSSFSTAVTPAIRSAILRAHLISDWGLQSVLAFVMPVLGSARQRFQALPDVAQHLLLAVLHWLSVYPALRGFLEDLQPQFPNRRMLLAAECFYRLCDVLDLLARASTGHLQGSDLRRAVLQHLRSFKALYGEDRLLPKEHFNVHLRDMLERHGALFSCFVHERRRKELKRYATHANQLTSMTSGSEEHVMELALEKNFQSLEEYTENESPYSPEMLCHDGAGRICNLVEVELDGGVCTGEGGSTQNSSKQTPEPLPPFRCHPYTFMPIKGGRTDRPVEKSYPYARPFDPKLEQFSCSAPTFAMSPFGHSDAPPLARCTVQADFAQGLDGRSALSSLSHLMACAAGLVDPKPAAREISAVFRRTLFTCFSPWAKRRDRQNRFSLTEGAIFVPTTSIEQKLVKNILGMFRAWVFSSSSLVPAPGCADASGYPGLFAGPASVFAHEESMHLEIETRRGKKLGSCFLATLMRMAFCEARMASGMSQLMKRVVRFLWGWHSPALTRPEYSSFNRGCFIADEAAIKQTWEAMGASGLRLRLFCRNVVKASSQLHVTDASGWFVSHAEDDLSTLHLQNDARLWATAKDLARHRHVLSQAAFQKRQTSLGMRYAPHGVLFDGTLESEVFPISWTMFDWMHNFLVSGIFQVEEFALRCPQGRGFLICGAVAHLLVLLHCRDSCNPKLSVYPALRGFLEDLQPQFPNRRMLLAAECFYRLCDVLDLLSRASTGHLQGSDLRRAVLQHLRSFKALYGEDRLLPKEHFNVHLRDMLERHGALFSCFVHERRRKELKRYATYANQLTSMTSGSEEHVMELALEKNFQSLEEYTENESPYSPEMLCHDGAGRICNLVGVELDGGVCTGEGGSTQNSSKQTPEPLPPFRCHPYTFMPIKGGRTDRPVEKSYPYARPFDPKLEQFSCSAPTFAMSPFGHSDAPPLARCIVQADFAQGLDGRFVFSQQGLQLSGRGFVTADKGGFGGADH</sequence>
<dbReference type="Proteomes" id="UP000604046">
    <property type="component" value="Unassembled WGS sequence"/>
</dbReference>
<proteinExistence type="predicted"/>
<gene>
    <name evidence="1" type="ORF">SNAT2548_LOCUS24826</name>
</gene>
<comment type="caution">
    <text evidence="1">The sequence shown here is derived from an EMBL/GenBank/DDBJ whole genome shotgun (WGS) entry which is preliminary data.</text>
</comment>
<dbReference type="AlphaFoldDB" id="A0A812RW38"/>
<reference evidence="1" key="1">
    <citation type="submission" date="2021-02" db="EMBL/GenBank/DDBJ databases">
        <authorList>
            <person name="Dougan E. K."/>
            <person name="Rhodes N."/>
            <person name="Thang M."/>
            <person name="Chan C."/>
        </authorList>
    </citation>
    <scope>NUCLEOTIDE SEQUENCE</scope>
</reference>
<name>A0A812RW38_9DINO</name>
<dbReference type="EMBL" id="CAJNDS010002370">
    <property type="protein sequence ID" value="CAE7452733.1"/>
    <property type="molecule type" value="Genomic_DNA"/>
</dbReference>
<organism evidence="1 2">
    <name type="scientific">Symbiodinium natans</name>
    <dbReference type="NCBI Taxonomy" id="878477"/>
    <lineage>
        <taxon>Eukaryota</taxon>
        <taxon>Sar</taxon>
        <taxon>Alveolata</taxon>
        <taxon>Dinophyceae</taxon>
        <taxon>Suessiales</taxon>
        <taxon>Symbiodiniaceae</taxon>
        <taxon>Symbiodinium</taxon>
    </lineage>
</organism>
<keyword evidence="2" id="KW-1185">Reference proteome</keyword>
<evidence type="ECO:0000313" key="2">
    <source>
        <dbReference type="Proteomes" id="UP000604046"/>
    </source>
</evidence>